<dbReference type="PROSITE" id="PS50977">
    <property type="entry name" value="HTH_TETR_2"/>
    <property type="match status" value="1"/>
</dbReference>
<dbReference type="EMBL" id="MWUU01000007">
    <property type="protein sequence ID" value="PCF55328.1"/>
    <property type="molecule type" value="Genomic_DNA"/>
</dbReference>
<dbReference type="SUPFAM" id="SSF46689">
    <property type="entry name" value="Homeodomain-like"/>
    <property type="match status" value="1"/>
</dbReference>
<feature type="DNA-binding region" description="H-T-H motif" evidence="2">
    <location>
        <begin position="37"/>
        <end position="56"/>
    </location>
</feature>
<evidence type="ECO:0000256" key="2">
    <source>
        <dbReference type="PROSITE-ProRule" id="PRU00335"/>
    </source>
</evidence>
<protein>
    <submittedName>
        <fullName evidence="4">TetR family transcriptional regulator</fullName>
    </submittedName>
</protein>
<dbReference type="InterPro" id="IPR001647">
    <property type="entry name" value="HTH_TetR"/>
</dbReference>
<dbReference type="InterPro" id="IPR050624">
    <property type="entry name" value="HTH-type_Tx_Regulator"/>
</dbReference>
<dbReference type="PANTHER" id="PTHR43479:SF11">
    <property type="entry name" value="ACREF_ENVCD OPERON REPRESSOR-RELATED"/>
    <property type="match status" value="1"/>
</dbReference>
<dbReference type="GO" id="GO:0003677">
    <property type="term" value="F:DNA binding"/>
    <property type="evidence" value="ECO:0007669"/>
    <property type="project" value="UniProtKB-UniRule"/>
</dbReference>
<dbReference type="Gene3D" id="1.10.357.10">
    <property type="entry name" value="Tetracycline Repressor, domain 2"/>
    <property type="match status" value="1"/>
</dbReference>
<dbReference type="GeneID" id="77323884"/>
<sequence>MANQDKTKRLDARRNQDKILTTVAQMIRENDDVEAMKMTTIAKRAEVGVGTLYRHFANKSILCQAVIDNQIDEMLEDIRTFLSEHADAPLYDRIHGILEIFLTLKENNLNLLNFIEKNGLKTNAISGAPFYNDLYQYIQHEMEKESAIVDIELKIDMLLNAFSSDMYMFERFTRGYSKEAYLKKLLNIYLK</sequence>
<proteinExistence type="predicted"/>
<evidence type="ECO:0000313" key="5">
    <source>
        <dbReference type="Proteomes" id="UP000218335"/>
    </source>
</evidence>
<reference evidence="4 5" key="1">
    <citation type="journal article" date="2017" name="PLoS ONE">
        <title>Development of a real-time PCR for detection of Staphylococcus pseudintermedius using a novel automated comparison of whole-genome sequences.</title>
        <authorList>
            <person name="Verstappen K.M."/>
            <person name="Huijbregts L."/>
            <person name="Spaninks M."/>
            <person name="Wagenaar J.A."/>
            <person name="Fluit A.C."/>
            <person name="Duim B."/>
        </authorList>
    </citation>
    <scope>NUCLEOTIDE SEQUENCE [LARGE SCALE GENOMIC DNA]</scope>
    <source>
        <strain evidence="4 5">215070706401-1</strain>
    </source>
</reference>
<accession>A0A2A4GXR9</accession>
<evidence type="ECO:0000313" key="4">
    <source>
        <dbReference type="EMBL" id="PCF55328.1"/>
    </source>
</evidence>
<name>A0A2A4GXR9_9STAP</name>
<dbReference type="InterPro" id="IPR009057">
    <property type="entry name" value="Homeodomain-like_sf"/>
</dbReference>
<dbReference type="PANTHER" id="PTHR43479">
    <property type="entry name" value="ACREF/ENVCD OPERON REPRESSOR-RELATED"/>
    <property type="match status" value="1"/>
</dbReference>
<keyword evidence="1 2" id="KW-0238">DNA-binding</keyword>
<organism evidence="4 5">
    <name type="scientific">Staphylococcus delphini</name>
    <dbReference type="NCBI Taxonomy" id="53344"/>
    <lineage>
        <taxon>Bacteria</taxon>
        <taxon>Bacillati</taxon>
        <taxon>Bacillota</taxon>
        <taxon>Bacilli</taxon>
        <taxon>Bacillales</taxon>
        <taxon>Staphylococcaceae</taxon>
        <taxon>Staphylococcus</taxon>
        <taxon>Staphylococcus intermedius group</taxon>
    </lineage>
</organism>
<dbReference type="RefSeq" id="WP_096593761.1">
    <property type="nucleotide sequence ID" value="NZ_CP094734.1"/>
</dbReference>
<dbReference type="AlphaFoldDB" id="A0A2A4GXR9"/>
<dbReference type="Proteomes" id="UP000218335">
    <property type="component" value="Unassembled WGS sequence"/>
</dbReference>
<comment type="caution">
    <text evidence="4">The sequence shown here is derived from an EMBL/GenBank/DDBJ whole genome shotgun (WGS) entry which is preliminary data.</text>
</comment>
<dbReference type="Pfam" id="PF00440">
    <property type="entry name" value="TetR_N"/>
    <property type="match status" value="1"/>
</dbReference>
<evidence type="ECO:0000256" key="1">
    <source>
        <dbReference type="ARBA" id="ARBA00023125"/>
    </source>
</evidence>
<evidence type="ECO:0000259" key="3">
    <source>
        <dbReference type="PROSITE" id="PS50977"/>
    </source>
</evidence>
<feature type="domain" description="HTH tetR-type" evidence="3">
    <location>
        <begin position="13"/>
        <end position="74"/>
    </location>
</feature>
<gene>
    <name evidence="4" type="ORF">B5C08_06675</name>
</gene>